<protein>
    <submittedName>
        <fullName evidence="2">Uncharacterized protein</fullName>
    </submittedName>
</protein>
<evidence type="ECO:0000313" key="3">
    <source>
        <dbReference type="Proteomes" id="UP000194360"/>
    </source>
</evidence>
<dbReference type="Proteomes" id="UP000194360">
    <property type="component" value="Unassembled WGS sequence"/>
</dbReference>
<feature type="region of interest" description="Disordered" evidence="1">
    <location>
        <begin position="281"/>
        <end position="320"/>
    </location>
</feature>
<evidence type="ECO:0000256" key="1">
    <source>
        <dbReference type="SAM" id="MobiDB-lite"/>
    </source>
</evidence>
<feature type="compositionally biased region" description="Polar residues" evidence="1">
    <location>
        <begin position="240"/>
        <end position="256"/>
    </location>
</feature>
<dbReference type="STRING" id="2074.BG845_06737"/>
<dbReference type="EMBL" id="MIGB01000079">
    <property type="protein sequence ID" value="OSY34547.1"/>
    <property type="molecule type" value="Genomic_DNA"/>
</dbReference>
<feature type="region of interest" description="Disordered" evidence="1">
    <location>
        <begin position="173"/>
        <end position="265"/>
    </location>
</feature>
<accession>A0A1Y2MIM9</accession>
<organism evidence="2 3">
    <name type="scientific">Pseudonocardia autotrophica</name>
    <name type="common">Amycolata autotrophica</name>
    <name type="synonym">Nocardia autotrophica</name>
    <dbReference type="NCBI Taxonomy" id="2074"/>
    <lineage>
        <taxon>Bacteria</taxon>
        <taxon>Bacillati</taxon>
        <taxon>Actinomycetota</taxon>
        <taxon>Actinomycetes</taxon>
        <taxon>Pseudonocardiales</taxon>
        <taxon>Pseudonocardiaceae</taxon>
        <taxon>Pseudonocardia</taxon>
    </lineage>
</organism>
<evidence type="ECO:0000313" key="2">
    <source>
        <dbReference type="EMBL" id="OSY34547.1"/>
    </source>
</evidence>
<sequence>MIRDDVVLDMRRVCRARAWGGAWHAMPFGLGGLVPHRIGIPVQMSPDVMSCEPASSAGHGRGSIESGARAGSVPIDAEHGDWCQHRRRRHRVRCRGGQDRLLDLVRPEARGEESGAAVTWGIDPADRGVDSSVSSCRGVMAGTVGGAQTSHGRRTWRIPVCRNTGVALSVERRVGQASGTSPGLLDQRRDGGDARNRLLRSDGVAGQNGSERGVHEHGDQQEDERGCGAMHRGTHRRRPSLSTWARSGLADSNHSIATPPRRRTDDAVSLAGQVASPGRTHWVNAFQWPRQPVPRRRDHAQPRRSSRAPVSDRISGQGDP</sequence>
<keyword evidence="3" id="KW-1185">Reference proteome</keyword>
<feature type="compositionally biased region" description="Basic and acidic residues" evidence="1">
    <location>
        <begin position="186"/>
        <end position="200"/>
    </location>
</feature>
<name>A0A1Y2MIM9_PSEAH</name>
<feature type="compositionally biased region" description="Basic and acidic residues" evidence="1">
    <location>
        <begin position="212"/>
        <end position="226"/>
    </location>
</feature>
<feature type="compositionally biased region" description="Basic residues" evidence="1">
    <location>
        <begin position="293"/>
        <end position="306"/>
    </location>
</feature>
<proteinExistence type="predicted"/>
<dbReference type="AlphaFoldDB" id="A0A1Y2MIM9"/>
<reference evidence="2 3" key="1">
    <citation type="submission" date="2016-09" db="EMBL/GenBank/DDBJ databases">
        <title>Pseudonocardia autotrophica DSM535, a candidate organism with high potential of specific P450 cytochromes.</title>
        <authorList>
            <person name="Grumaz C."/>
            <person name="Vainshtein Y."/>
            <person name="Kirstahler P."/>
            <person name="Sohn K."/>
        </authorList>
    </citation>
    <scope>NUCLEOTIDE SEQUENCE [LARGE SCALE GENOMIC DNA]</scope>
    <source>
        <strain evidence="2 3">DSM 535</strain>
    </source>
</reference>
<comment type="caution">
    <text evidence="2">The sequence shown here is derived from an EMBL/GenBank/DDBJ whole genome shotgun (WGS) entry which is preliminary data.</text>
</comment>
<gene>
    <name evidence="2" type="ORF">BG845_06737</name>
</gene>